<evidence type="ECO:0000313" key="3">
    <source>
        <dbReference type="EMBL" id="QQL44320.1"/>
    </source>
</evidence>
<protein>
    <submittedName>
        <fullName evidence="3">Uncharacterized protein</fullName>
    </submittedName>
</protein>
<feature type="chain" id="PRO_5044340557" evidence="2">
    <location>
        <begin position="27"/>
        <end position="199"/>
    </location>
</feature>
<evidence type="ECO:0000256" key="2">
    <source>
        <dbReference type="SAM" id="SignalP"/>
    </source>
</evidence>
<feature type="region of interest" description="Disordered" evidence="1">
    <location>
        <begin position="155"/>
        <end position="199"/>
    </location>
</feature>
<keyword evidence="4" id="KW-1185">Reference proteome</keyword>
<proteinExistence type="predicted"/>
<dbReference type="RefSeq" id="WP_164362189.1">
    <property type="nucleotide sequence ID" value="NZ_CP066776.1"/>
</dbReference>
<evidence type="ECO:0000313" key="4">
    <source>
        <dbReference type="Proteomes" id="UP000475117"/>
    </source>
</evidence>
<feature type="signal peptide" evidence="2">
    <location>
        <begin position="1"/>
        <end position="26"/>
    </location>
</feature>
<accession>A0A6B3L1S5</accession>
<evidence type="ECO:0000256" key="1">
    <source>
        <dbReference type="SAM" id="MobiDB-lite"/>
    </source>
</evidence>
<reference evidence="3 4" key="1">
    <citation type="submission" date="2020-12" db="EMBL/GenBank/DDBJ databases">
        <title>Sulforoseuscoccus oceanibium gen. nov., sp. nov., a representative of the phylum Verrucomicrobia with special cytoplasmic membrane, and proposal of Sulforoseuscoccusaceae fam. nov.</title>
        <authorList>
            <person name="Xi F."/>
        </authorList>
    </citation>
    <scope>NUCLEOTIDE SEQUENCE [LARGE SCALE GENOMIC DNA]</scope>
    <source>
        <strain evidence="3 4">T37</strain>
    </source>
</reference>
<gene>
    <name evidence="3" type="ORF">G3M56_010535</name>
</gene>
<organism evidence="3 4">
    <name type="scientific">Sulfuriroseicoccus oceanibius</name>
    <dbReference type="NCBI Taxonomy" id="2707525"/>
    <lineage>
        <taxon>Bacteria</taxon>
        <taxon>Pseudomonadati</taxon>
        <taxon>Verrucomicrobiota</taxon>
        <taxon>Verrucomicrobiia</taxon>
        <taxon>Verrucomicrobiales</taxon>
        <taxon>Verrucomicrobiaceae</taxon>
        <taxon>Sulfuriroseicoccus</taxon>
    </lineage>
</organism>
<keyword evidence="2" id="KW-0732">Signal</keyword>
<name>A0A6B3L1S5_9BACT</name>
<dbReference type="Proteomes" id="UP000475117">
    <property type="component" value="Chromosome"/>
</dbReference>
<dbReference type="AlphaFoldDB" id="A0A6B3L1S5"/>
<dbReference type="EMBL" id="CP066776">
    <property type="protein sequence ID" value="QQL44320.1"/>
    <property type="molecule type" value="Genomic_DNA"/>
</dbReference>
<sequence length="199" mass="20420">MKSTPICLAAVAVGLAGFAAPVSAEAAPPEAVVQAQQAAKVTVKVSVPKGGEALTYTNEQGESVTVGAGSVAMVPMTATNVSFPLGTVITVTVKQFGAKPIVQTYRVIEAAELAELTPAAVNQKSTAFSIFKDGLAPEEWERGNVPTLGQLLDDAENGIVNPVNAGQGEPEATETPETPEKPTTPSKPKPTPKPATDMN</sequence>
<feature type="compositionally biased region" description="Low complexity" evidence="1">
    <location>
        <begin position="169"/>
        <end position="184"/>
    </location>
</feature>
<dbReference type="KEGG" id="soa:G3M56_010535"/>